<name>A0A087TTI1_STEMI</name>
<dbReference type="Proteomes" id="UP000054359">
    <property type="component" value="Unassembled WGS sequence"/>
</dbReference>
<organism evidence="2 3">
    <name type="scientific">Stegodyphus mimosarum</name>
    <name type="common">African social velvet spider</name>
    <dbReference type="NCBI Taxonomy" id="407821"/>
    <lineage>
        <taxon>Eukaryota</taxon>
        <taxon>Metazoa</taxon>
        <taxon>Ecdysozoa</taxon>
        <taxon>Arthropoda</taxon>
        <taxon>Chelicerata</taxon>
        <taxon>Arachnida</taxon>
        <taxon>Araneae</taxon>
        <taxon>Araneomorphae</taxon>
        <taxon>Entelegynae</taxon>
        <taxon>Eresoidea</taxon>
        <taxon>Eresidae</taxon>
        <taxon>Stegodyphus</taxon>
    </lineage>
</organism>
<proteinExistence type="predicted"/>
<keyword evidence="1" id="KW-0732">Signal</keyword>
<feature type="non-terminal residue" evidence="2">
    <location>
        <position position="35"/>
    </location>
</feature>
<sequence>MQQLVFLLGFLQLFFGSETVSDKRIARARIESCGG</sequence>
<keyword evidence="3" id="KW-1185">Reference proteome</keyword>
<feature type="chain" id="PRO_5001829891" evidence="1">
    <location>
        <begin position="17"/>
        <end position="35"/>
    </location>
</feature>
<evidence type="ECO:0000313" key="2">
    <source>
        <dbReference type="EMBL" id="KFM68420.1"/>
    </source>
</evidence>
<dbReference type="EMBL" id="KK116674">
    <property type="protein sequence ID" value="KFM68420.1"/>
    <property type="molecule type" value="Genomic_DNA"/>
</dbReference>
<evidence type="ECO:0000256" key="1">
    <source>
        <dbReference type="SAM" id="SignalP"/>
    </source>
</evidence>
<feature type="signal peptide" evidence="1">
    <location>
        <begin position="1"/>
        <end position="16"/>
    </location>
</feature>
<gene>
    <name evidence="2" type="ORF">X975_19827</name>
</gene>
<evidence type="ECO:0000313" key="3">
    <source>
        <dbReference type="Proteomes" id="UP000054359"/>
    </source>
</evidence>
<protein>
    <submittedName>
        <fullName evidence="2">Uncharacterized protein</fullName>
    </submittedName>
</protein>
<accession>A0A087TTI1</accession>
<dbReference type="AlphaFoldDB" id="A0A087TTI1"/>
<reference evidence="2 3" key="1">
    <citation type="submission" date="2013-11" db="EMBL/GenBank/DDBJ databases">
        <title>Genome sequencing of Stegodyphus mimosarum.</title>
        <authorList>
            <person name="Bechsgaard J."/>
        </authorList>
    </citation>
    <scope>NUCLEOTIDE SEQUENCE [LARGE SCALE GENOMIC DNA]</scope>
</reference>